<feature type="domain" description="ABC-type glycine betaine transport system substrate-binding" evidence="1">
    <location>
        <begin position="23"/>
        <end position="287"/>
    </location>
</feature>
<dbReference type="Gene3D" id="3.40.190.100">
    <property type="entry name" value="Glycine betaine-binding periplasmic protein, domain 2"/>
    <property type="match status" value="1"/>
</dbReference>
<proteinExistence type="predicted"/>
<evidence type="ECO:0000313" key="2">
    <source>
        <dbReference type="EMBL" id="CAI8015527.1"/>
    </source>
</evidence>
<dbReference type="InterPro" id="IPR007210">
    <property type="entry name" value="ABC_Gly_betaine_transp_sub-bd"/>
</dbReference>
<comment type="caution">
    <text evidence="2">The sequence shown here is derived from an EMBL/GenBank/DDBJ whole genome shotgun (WGS) entry which is preliminary data.</text>
</comment>
<evidence type="ECO:0000313" key="3">
    <source>
        <dbReference type="Proteomes" id="UP001174909"/>
    </source>
</evidence>
<dbReference type="Proteomes" id="UP001174909">
    <property type="component" value="Unassembled WGS sequence"/>
</dbReference>
<keyword evidence="3" id="KW-1185">Reference proteome</keyword>
<sequence>MVLAVGLACGGGADESDTRGTLYLVDQDWNGQLVTTAVAQILLEQEMDHTVATKFAPADSAPLFIGLERGDFHFACCNWPSYSAALLDEYVNAEDAKVERMGPVGITGETGWYVPSYVINGDSERGIDAVAPDLRSVSDLNQYKSVFATSDTGAQGRLLEFTAAWDTKPEERLEAFGADYQVVFAGSEGAGLAQVDAAFQRGEPVLTYLWEPHWAHAKYNLVQIEMPEWTSDCYPGGSDYNCGFPSDVVAKLAWPGLKDEFPEAYEFLSRFQMTNDQQNEIVLNLTENDLT</sequence>
<dbReference type="Pfam" id="PF04069">
    <property type="entry name" value="OpuAC"/>
    <property type="match status" value="1"/>
</dbReference>
<accession>A0AA35RSI0</accession>
<gene>
    <name evidence="2" type="ORF">GBAR_LOCUS9608</name>
</gene>
<organism evidence="2 3">
    <name type="scientific">Geodia barretti</name>
    <name type="common">Barrett's horny sponge</name>
    <dbReference type="NCBI Taxonomy" id="519541"/>
    <lineage>
        <taxon>Eukaryota</taxon>
        <taxon>Metazoa</taxon>
        <taxon>Porifera</taxon>
        <taxon>Demospongiae</taxon>
        <taxon>Heteroscleromorpha</taxon>
        <taxon>Tetractinellida</taxon>
        <taxon>Astrophorina</taxon>
        <taxon>Geodiidae</taxon>
        <taxon>Geodia</taxon>
    </lineage>
</organism>
<dbReference type="GO" id="GO:0043190">
    <property type="term" value="C:ATP-binding cassette (ABC) transporter complex"/>
    <property type="evidence" value="ECO:0007669"/>
    <property type="project" value="InterPro"/>
</dbReference>
<dbReference type="AlphaFoldDB" id="A0AA35RSI0"/>
<feature type="non-terminal residue" evidence="2">
    <location>
        <position position="291"/>
    </location>
</feature>
<protein>
    <recommendedName>
        <fullName evidence="1">ABC-type glycine betaine transport system substrate-binding domain-containing protein</fullName>
    </recommendedName>
</protein>
<reference evidence="2" key="1">
    <citation type="submission" date="2023-03" db="EMBL/GenBank/DDBJ databases">
        <authorList>
            <person name="Steffen K."/>
            <person name="Cardenas P."/>
        </authorList>
    </citation>
    <scope>NUCLEOTIDE SEQUENCE</scope>
</reference>
<dbReference type="Gene3D" id="3.40.190.10">
    <property type="entry name" value="Periplasmic binding protein-like II"/>
    <property type="match status" value="1"/>
</dbReference>
<dbReference type="SUPFAM" id="SSF53850">
    <property type="entry name" value="Periplasmic binding protein-like II"/>
    <property type="match status" value="1"/>
</dbReference>
<dbReference type="GO" id="GO:0022857">
    <property type="term" value="F:transmembrane transporter activity"/>
    <property type="evidence" value="ECO:0007669"/>
    <property type="project" value="InterPro"/>
</dbReference>
<evidence type="ECO:0000259" key="1">
    <source>
        <dbReference type="Pfam" id="PF04069"/>
    </source>
</evidence>
<name>A0AA35RSI0_GEOBA</name>
<dbReference type="EMBL" id="CASHTH010001457">
    <property type="protein sequence ID" value="CAI8015527.1"/>
    <property type="molecule type" value="Genomic_DNA"/>
</dbReference>